<keyword evidence="2" id="KW-0663">Pyridoxal phosphate</keyword>
<dbReference type="Gene3D" id="3.90.1150.10">
    <property type="entry name" value="Aspartate Aminotransferase, domain 1"/>
    <property type="match status" value="1"/>
</dbReference>
<dbReference type="Pfam" id="PF00202">
    <property type="entry name" value="Aminotran_3"/>
    <property type="match status" value="1"/>
</dbReference>
<accession>A0A517QW62</accession>
<dbReference type="InterPro" id="IPR032610">
    <property type="entry name" value="DUF2172"/>
</dbReference>
<dbReference type="Pfam" id="PF16254">
    <property type="entry name" value="DUF4910"/>
    <property type="match status" value="1"/>
</dbReference>
<reference evidence="6 7" key="1">
    <citation type="submission" date="2019-02" db="EMBL/GenBank/DDBJ databases">
        <title>Deep-cultivation of Planctomycetes and their phenomic and genomic characterization uncovers novel biology.</title>
        <authorList>
            <person name="Wiegand S."/>
            <person name="Jogler M."/>
            <person name="Boedeker C."/>
            <person name="Pinto D."/>
            <person name="Vollmers J."/>
            <person name="Rivas-Marin E."/>
            <person name="Kohn T."/>
            <person name="Peeters S.H."/>
            <person name="Heuer A."/>
            <person name="Rast P."/>
            <person name="Oberbeckmann S."/>
            <person name="Bunk B."/>
            <person name="Jeske O."/>
            <person name="Meyerdierks A."/>
            <person name="Storesund J.E."/>
            <person name="Kallscheuer N."/>
            <person name="Luecker S."/>
            <person name="Lage O.M."/>
            <person name="Pohl T."/>
            <person name="Merkel B.J."/>
            <person name="Hornburger P."/>
            <person name="Mueller R.-W."/>
            <person name="Bruemmer F."/>
            <person name="Labrenz M."/>
            <person name="Spormann A.M."/>
            <person name="Op den Camp H."/>
            <person name="Overmann J."/>
            <person name="Amann R."/>
            <person name="Jetten M.S.M."/>
            <person name="Mascher T."/>
            <person name="Medema M.H."/>
            <person name="Devos D.P."/>
            <person name="Kaster A.-K."/>
            <person name="Ovreas L."/>
            <person name="Rohde M."/>
            <person name="Galperin M.Y."/>
            <person name="Jogler C."/>
        </authorList>
    </citation>
    <scope>NUCLEOTIDE SEQUENCE [LARGE SCALE GENOMIC DNA]</scope>
    <source>
        <strain evidence="6 7">Pan189</strain>
    </source>
</reference>
<dbReference type="EC" id="2.6.1.-" evidence="6"/>
<comment type="cofactor">
    <cofactor evidence="1">
        <name>pyridoxal 5'-phosphate</name>
        <dbReference type="ChEBI" id="CHEBI:597326"/>
    </cofactor>
</comment>
<feature type="domain" description="DUF4910" evidence="5">
    <location>
        <begin position="486"/>
        <end position="826"/>
    </location>
</feature>
<keyword evidence="6" id="KW-0032">Aminotransferase</keyword>
<dbReference type="PANTHER" id="PTHR43713">
    <property type="entry name" value="GLUTAMATE-1-SEMIALDEHYDE 2,1-AMINOMUTASE"/>
    <property type="match status" value="1"/>
</dbReference>
<dbReference type="InterPro" id="IPR032622">
    <property type="entry name" value="UCP01524_HTH"/>
</dbReference>
<dbReference type="GO" id="GO:0008483">
    <property type="term" value="F:transaminase activity"/>
    <property type="evidence" value="ECO:0007669"/>
    <property type="project" value="UniProtKB-KW"/>
</dbReference>
<dbReference type="Pfam" id="PF16221">
    <property type="entry name" value="HTH_47"/>
    <property type="match status" value="1"/>
</dbReference>
<keyword evidence="7" id="KW-1185">Reference proteome</keyword>
<keyword evidence="6" id="KW-0808">Transferase</keyword>
<dbReference type="InterPro" id="IPR032589">
    <property type="entry name" value="DUF4910"/>
</dbReference>
<sequence length="916" mass="101571">MTTVAEPIADIYKQSRKLQAQAHRLIPGGCHTYAKGDDQFPQLAPGLIDHGKGCHVWDVDGNEFIEYGIGCRAVTLGHGYERVVEAARKEMGRGLNFTRPARIEVEAAEALLEMIPGGEMVKFAKNGSDVTTAAIKLARAATGRTHVALCASHPFFSIDDWFIGTTAIDAGIPQSVKDLSLTFRYNDIESVRNLFAGHSGQIAALILEPAKHEEPANNFLHEVQQLCRDNGTVLIFDEMITGFRWNNGGAQAEYGITPDLSTFGKALANGFSVSALVGKRDLMELGGLHHHGDRVFLLSTTHGAESHALAAAMATIRTYRDLPVVETLHRQGARLQDGLNEIIAAHGLSQHVKVPGRTCSLVFAALDRDGKSSQAFRTLLMQEIIRRGILAPSLVVSYAHTNDDIDRTIEAFDGALDVYEQALSDGPEHFLVGPPTNVVYRKQNGVHPGSWVQSHLQNAVVVAPLSEEIDLNSDQETEESDGEELHRLCETLYPICRSQTGHGVRRTLAQLQNLIPLDIHEVPTGTEVFDWVVPQEWNIRDASIRDQDGNRLIDFKDSNLHVVNGSVPCRETVTWNELKSHLHTLPEYPNWIPYRTAFHKHDWGFCLTQRQYNELERRGGEQAYEVCIDASIKDGSLTFGECFLPGESEEEVFISTHVCHPSLANDNLSGIAVATFLAKELSQRKRRFSYRFVFVPATIGAITWLALNDRQTDKIRHGLVLALLGDAGALNYRRSRSGDAEIDRVAAAVLRRDQHARLHDFEPYGYDQRQYCSPGFNLPMGTLTRTLDGQFPEYHTSADNLGFIKPESLANSLETCLSICSALERNQVYRSLNPKCEPRLGHHGLYESFGSGTDSKQLQRAVQWVLNFSDGTHSVVDIAERADFDFELIATAAERLEQCGLIEAVDDRSQLGMDNA</sequence>
<dbReference type="Gene3D" id="3.50.30.90">
    <property type="match status" value="1"/>
</dbReference>
<evidence type="ECO:0000313" key="6">
    <source>
        <dbReference type="EMBL" id="QDT35905.1"/>
    </source>
</evidence>
<evidence type="ECO:0000259" key="3">
    <source>
        <dbReference type="Pfam" id="PF09940"/>
    </source>
</evidence>
<dbReference type="PANTHER" id="PTHR43713:SF3">
    <property type="entry name" value="GLUTAMATE-1-SEMIALDEHYDE 2,1-AMINOMUTASE 1, CHLOROPLASTIC-RELATED"/>
    <property type="match status" value="1"/>
</dbReference>
<dbReference type="SUPFAM" id="SSF53187">
    <property type="entry name" value="Zn-dependent exopeptidases"/>
    <property type="match status" value="1"/>
</dbReference>
<dbReference type="AlphaFoldDB" id="A0A517QW62"/>
<evidence type="ECO:0000259" key="4">
    <source>
        <dbReference type="Pfam" id="PF16221"/>
    </source>
</evidence>
<evidence type="ECO:0000313" key="7">
    <source>
        <dbReference type="Proteomes" id="UP000317318"/>
    </source>
</evidence>
<dbReference type="EMBL" id="CP036268">
    <property type="protein sequence ID" value="QDT35905.1"/>
    <property type="molecule type" value="Genomic_DNA"/>
</dbReference>
<dbReference type="Proteomes" id="UP000317318">
    <property type="component" value="Chromosome"/>
</dbReference>
<dbReference type="InterPro" id="IPR005814">
    <property type="entry name" value="Aminotrans_3"/>
</dbReference>
<proteinExistence type="predicted"/>
<dbReference type="Gene3D" id="3.40.630.10">
    <property type="entry name" value="Zn peptidases"/>
    <property type="match status" value="1"/>
</dbReference>
<evidence type="ECO:0000256" key="1">
    <source>
        <dbReference type="ARBA" id="ARBA00001933"/>
    </source>
</evidence>
<dbReference type="Gene3D" id="1.10.10.10">
    <property type="entry name" value="Winged helix-like DNA-binding domain superfamily/Winged helix DNA-binding domain"/>
    <property type="match status" value="1"/>
</dbReference>
<dbReference type="InterPro" id="IPR015421">
    <property type="entry name" value="PyrdxlP-dep_Trfase_major"/>
</dbReference>
<gene>
    <name evidence="6" type="primary">kat</name>
    <name evidence="6" type="ORF">Pan189_02580</name>
</gene>
<dbReference type="InterPro" id="IPR036388">
    <property type="entry name" value="WH-like_DNA-bd_sf"/>
</dbReference>
<dbReference type="NCBIfam" id="NF004856">
    <property type="entry name" value="PRK06209.1"/>
    <property type="match status" value="1"/>
</dbReference>
<name>A0A517QW62_9PLAN</name>
<dbReference type="Gene3D" id="3.40.640.10">
    <property type="entry name" value="Type I PLP-dependent aspartate aminotransferase-like (Major domain)"/>
    <property type="match status" value="1"/>
</dbReference>
<evidence type="ECO:0000256" key="2">
    <source>
        <dbReference type="ARBA" id="ARBA00022898"/>
    </source>
</evidence>
<dbReference type="GO" id="GO:0030170">
    <property type="term" value="F:pyridoxal phosphate binding"/>
    <property type="evidence" value="ECO:0007669"/>
    <property type="project" value="InterPro"/>
</dbReference>
<dbReference type="InterPro" id="IPR015424">
    <property type="entry name" value="PyrdxlP-dep_Trfase"/>
</dbReference>
<evidence type="ECO:0000259" key="5">
    <source>
        <dbReference type="Pfam" id="PF16254"/>
    </source>
</evidence>
<feature type="domain" description="UCP01524 winged helix-turn-helix" evidence="4">
    <location>
        <begin position="827"/>
        <end position="903"/>
    </location>
</feature>
<organism evidence="6 7">
    <name type="scientific">Stratiformator vulcanicus</name>
    <dbReference type="NCBI Taxonomy" id="2527980"/>
    <lineage>
        <taxon>Bacteria</taxon>
        <taxon>Pseudomonadati</taxon>
        <taxon>Planctomycetota</taxon>
        <taxon>Planctomycetia</taxon>
        <taxon>Planctomycetales</taxon>
        <taxon>Planctomycetaceae</taxon>
        <taxon>Stratiformator</taxon>
    </lineage>
</organism>
<protein>
    <submittedName>
        <fullName evidence="6">3-aminobutyryl-CoA aminotransferase</fullName>
        <ecNumber evidence="6">2.6.1.-</ecNumber>
    </submittedName>
</protein>
<dbReference type="Pfam" id="PF09940">
    <property type="entry name" value="DUF2172"/>
    <property type="match status" value="1"/>
</dbReference>
<dbReference type="SUPFAM" id="SSF53383">
    <property type="entry name" value="PLP-dependent transferases"/>
    <property type="match status" value="1"/>
</dbReference>
<dbReference type="InterPro" id="IPR015422">
    <property type="entry name" value="PyrdxlP-dep_Trfase_small"/>
</dbReference>
<feature type="domain" description="DUF2172" evidence="3">
    <location>
        <begin position="536"/>
        <end position="630"/>
    </location>
</feature>
<dbReference type="KEGG" id="svp:Pan189_02580"/>